<dbReference type="InterPro" id="IPR035940">
    <property type="entry name" value="CAP_sf"/>
</dbReference>
<dbReference type="Gene3D" id="3.40.33.10">
    <property type="entry name" value="CAP"/>
    <property type="match status" value="1"/>
</dbReference>
<sequence length="139" mass="15131">MVRKVLGTTQTVSSLLNKVNAARRSAGLRPLCLNAKLMAAAQAHANDQAAKRRMSHTGSDGSQVWNRVQRRGYKWTFIAENVAYGYPNVDAVFKGWMNSPGHRANILSRKAQHMGAGFNSRGNYWAQVFGASSSSGCSS</sequence>
<dbReference type="PANTHER" id="PTHR31157:SF1">
    <property type="entry name" value="SCP DOMAIN-CONTAINING PROTEIN"/>
    <property type="match status" value="1"/>
</dbReference>
<dbReference type="OrthoDB" id="551454at2759"/>
<dbReference type="PANTHER" id="PTHR31157">
    <property type="entry name" value="SCP DOMAIN-CONTAINING PROTEIN"/>
    <property type="match status" value="1"/>
</dbReference>
<gene>
    <name evidence="2" type="ORF">C2E21_3050</name>
</gene>
<keyword evidence="3" id="KW-1185">Reference proteome</keyword>
<protein>
    <submittedName>
        <fullName evidence="2">SCP-like extracellular</fullName>
    </submittedName>
</protein>
<evidence type="ECO:0000259" key="1">
    <source>
        <dbReference type="Pfam" id="PF00188"/>
    </source>
</evidence>
<dbReference type="InterPro" id="IPR014044">
    <property type="entry name" value="CAP_dom"/>
</dbReference>
<dbReference type="SUPFAM" id="SSF55797">
    <property type="entry name" value="PR-1-like"/>
    <property type="match status" value="1"/>
</dbReference>
<feature type="domain" description="SCP" evidence="1">
    <location>
        <begin position="16"/>
        <end position="126"/>
    </location>
</feature>
<accession>A0A2P6TWA4</accession>
<dbReference type="AlphaFoldDB" id="A0A2P6TWA4"/>
<evidence type="ECO:0000313" key="3">
    <source>
        <dbReference type="Proteomes" id="UP000239899"/>
    </source>
</evidence>
<dbReference type="Pfam" id="PF00188">
    <property type="entry name" value="CAP"/>
    <property type="match status" value="1"/>
</dbReference>
<dbReference type="STRING" id="3076.A0A2P6TWA4"/>
<dbReference type="CDD" id="cd05379">
    <property type="entry name" value="CAP_bacterial"/>
    <property type="match status" value="1"/>
</dbReference>
<dbReference type="Proteomes" id="UP000239899">
    <property type="component" value="Unassembled WGS sequence"/>
</dbReference>
<organism evidence="2 3">
    <name type="scientific">Chlorella sorokiniana</name>
    <name type="common">Freshwater green alga</name>
    <dbReference type="NCBI Taxonomy" id="3076"/>
    <lineage>
        <taxon>Eukaryota</taxon>
        <taxon>Viridiplantae</taxon>
        <taxon>Chlorophyta</taxon>
        <taxon>core chlorophytes</taxon>
        <taxon>Trebouxiophyceae</taxon>
        <taxon>Chlorellales</taxon>
        <taxon>Chlorellaceae</taxon>
        <taxon>Chlorella clade</taxon>
        <taxon>Chlorella</taxon>
    </lineage>
</organism>
<proteinExistence type="predicted"/>
<dbReference type="EMBL" id="LHPG02000005">
    <property type="protein sequence ID" value="PRW58345.1"/>
    <property type="molecule type" value="Genomic_DNA"/>
</dbReference>
<evidence type="ECO:0000313" key="2">
    <source>
        <dbReference type="EMBL" id="PRW58345.1"/>
    </source>
</evidence>
<reference evidence="2 3" key="1">
    <citation type="journal article" date="2018" name="Plant J.">
        <title>Genome sequences of Chlorella sorokiniana UTEX 1602 and Micractinium conductrix SAG 241.80: implications to maltose excretion by a green alga.</title>
        <authorList>
            <person name="Arriola M.B."/>
            <person name="Velmurugan N."/>
            <person name="Zhang Y."/>
            <person name="Plunkett M.H."/>
            <person name="Hondzo H."/>
            <person name="Barney B.M."/>
        </authorList>
    </citation>
    <scope>NUCLEOTIDE SEQUENCE [LARGE SCALE GENOMIC DNA]</scope>
    <source>
        <strain evidence="3">UTEX 1602</strain>
    </source>
</reference>
<name>A0A2P6TWA4_CHLSO</name>
<comment type="caution">
    <text evidence="2">The sequence shown here is derived from an EMBL/GenBank/DDBJ whole genome shotgun (WGS) entry which is preliminary data.</text>
</comment>